<comment type="caution">
    <text evidence="2">The sequence shown here is derived from an EMBL/GenBank/DDBJ whole genome shotgun (WGS) entry which is preliminary data.</text>
</comment>
<dbReference type="AlphaFoldDB" id="X1AJM7"/>
<proteinExistence type="predicted"/>
<dbReference type="InterPro" id="IPR008928">
    <property type="entry name" value="6-hairpin_glycosidase_sf"/>
</dbReference>
<accession>X1AJM7</accession>
<dbReference type="Gene3D" id="1.50.10.10">
    <property type="match status" value="1"/>
</dbReference>
<dbReference type="GO" id="GO:0005975">
    <property type="term" value="P:carbohydrate metabolic process"/>
    <property type="evidence" value="ECO:0007669"/>
    <property type="project" value="InterPro"/>
</dbReference>
<dbReference type="InterPro" id="IPR012341">
    <property type="entry name" value="6hp_glycosidase-like_sf"/>
</dbReference>
<feature type="non-terminal residue" evidence="2">
    <location>
        <position position="245"/>
    </location>
</feature>
<organism evidence="2">
    <name type="scientific">marine sediment metagenome</name>
    <dbReference type="NCBI Taxonomy" id="412755"/>
    <lineage>
        <taxon>unclassified sequences</taxon>
        <taxon>metagenomes</taxon>
        <taxon>ecological metagenomes</taxon>
    </lineage>
</organism>
<evidence type="ECO:0008006" key="3">
    <source>
        <dbReference type="Google" id="ProtNLM"/>
    </source>
</evidence>
<keyword evidence="1" id="KW-0378">Hydrolase</keyword>
<evidence type="ECO:0000313" key="2">
    <source>
        <dbReference type="EMBL" id="GAG69817.1"/>
    </source>
</evidence>
<reference evidence="2" key="1">
    <citation type="journal article" date="2014" name="Front. Microbiol.">
        <title>High frequency of phylogenetically diverse reductive dehalogenase-homologous genes in deep subseafloor sedimentary metagenomes.</title>
        <authorList>
            <person name="Kawai M."/>
            <person name="Futagami T."/>
            <person name="Toyoda A."/>
            <person name="Takaki Y."/>
            <person name="Nishi S."/>
            <person name="Hori S."/>
            <person name="Arai W."/>
            <person name="Tsubouchi T."/>
            <person name="Morono Y."/>
            <person name="Uchiyama I."/>
            <person name="Ito T."/>
            <person name="Fujiyama A."/>
            <person name="Inagaki F."/>
            <person name="Takami H."/>
        </authorList>
    </citation>
    <scope>NUCLEOTIDE SEQUENCE</scope>
    <source>
        <strain evidence="2">Expedition CK06-06</strain>
    </source>
</reference>
<dbReference type="InterPro" id="IPR010905">
    <property type="entry name" value="Glyco_hydro_88"/>
</dbReference>
<dbReference type="GO" id="GO:0016787">
    <property type="term" value="F:hydrolase activity"/>
    <property type="evidence" value="ECO:0007669"/>
    <property type="project" value="UniProtKB-KW"/>
</dbReference>
<dbReference type="Pfam" id="PF07470">
    <property type="entry name" value="Glyco_hydro_88"/>
    <property type="match status" value="1"/>
</dbReference>
<gene>
    <name evidence="2" type="ORF">S01H4_10999</name>
</gene>
<dbReference type="SUPFAM" id="SSF48208">
    <property type="entry name" value="Six-hairpin glycosidases"/>
    <property type="match status" value="1"/>
</dbReference>
<sequence length="245" mass="28306">MNSEPLRFPNQHWVRGAYYAGLLAIYESTLDRAYLDDCMEWGKNVSWQIKEQGGGPYESGAYPLVCGQIWYGCYLAKKDERMMQPTLAFLEDPKVENPVSAPGKWYLENTGHRFVDGLFTAPPLLAMLYQMTGDEKYVNWMDACFWDVHNEIFDRDAGLFYRDARSKSRKTKNGKKVLWSRGNGWAFGGLTRILKVLPSEHPSYQKYKSLYVQMAESLAKRQQADGFWRSNLDDPEQYPMKESSG</sequence>
<evidence type="ECO:0000256" key="1">
    <source>
        <dbReference type="ARBA" id="ARBA00022801"/>
    </source>
</evidence>
<name>X1AJM7_9ZZZZ</name>
<protein>
    <recommendedName>
        <fullName evidence="3">Glycosyl hydrolase family 88</fullName>
    </recommendedName>
</protein>
<dbReference type="PANTHER" id="PTHR33886">
    <property type="entry name" value="UNSATURATED RHAMNOGALACTURONAN HYDROLASE (EUROFUNG)"/>
    <property type="match status" value="1"/>
</dbReference>
<dbReference type="EMBL" id="BART01004348">
    <property type="protein sequence ID" value="GAG69817.1"/>
    <property type="molecule type" value="Genomic_DNA"/>
</dbReference>
<dbReference type="InterPro" id="IPR052043">
    <property type="entry name" value="PolySaccharide_Degr_Enz"/>
</dbReference>
<dbReference type="PANTHER" id="PTHR33886:SF8">
    <property type="entry name" value="UNSATURATED RHAMNOGALACTURONAN HYDROLASE (EUROFUNG)"/>
    <property type="match status" value="1"/>
</dbReference>